<proteinExistence type="predicted"/>
<evidence type="ECO:0000313" key="3">
    <source>
        <dbReference type="Proteomes" id="UP000306628"/>
    </source>
</evidence>
<dbReference type="AlphaFoldDB" id="A0A5S4GA56"/>
<organism evidence="2 3">
    <name type="scientific">Nonomuraea zeae</name>
    <dbReference type="NCBI Taxonomy" id="1642303"/>
    <lineage>
        <taxon>Bacteria</taxon>
        <taxon>Bacillati</taxon>
        <taxon>Actinomycetota</taxon>
        <taxon>Actinomycetes</taxon>
        <taxon>Streptosporangiales</taxon>
        <taxon>Streptosporangiaceae</taxon>
        <taxon>Nonomuraea</taxon>
    </lineage>
</organism>
<gene>
    <name evidence="2" type="ORF">ETD85_30735</name>
</gene>
<sequence>MTGTVRWHTWGLDLAAHEWRTRSADGTWWGRWHPEHDVRRAEVAQLGGLVSVQAAPSLLSSWAVSVVAMADHAYEGMSYTSLGGPKWELCREDGEVQTFVDHRRRVSVAQVSRSEVLATAPPPTEPADLRPLIWARNDAVRSRRPEPRRSVASMPSNVAQSTQAV</sequence>
<evidence type="ECO:0000256" key="1">
    <source>
        <dbReference type="SAM" id="MobiDB-lite"/>
    </source>
</evidence>
<feature type="compositionally biased region" description="Basic and acidic residues" evidence="1">
    <location>
        <begin position="140"/>
        <end position="149"/>
    </location>
</feature>
<keyword evidence="3" id="KW-1185">Reference proteome</keyword>
<reference evidence="2 3" key="1">
    <citation type="submission" date="2019-05" db="EMBL/GenBank/DDBJ databases">
        <title>Draft genome sequence of Nonomuraea zeae DSM 100528.</title>
        <authorList>
            <person name="Saricaoglu S."/>
            <person name="Isik K."/>
        </authorList>
    </citation>
    <scope>NUCLEOTIDE SEQUENCE [LARGE SCALE GENOMIC DNA]</scope>
    <source>
        <strain evidence="2 3">DSM 100528</strain>
    </source>
</reference>
<dbReference type="Proteomes" id="UP000306628">
    <property type="component" value="Unassembled WGS sequence"/>
</dbReference>
<protein>
    <submittedName>
        <fullName evidence="2">Uncharacterized protein</fullName>
    </submittedName>
</protein>
<dbReference type="OrthoDB" id="4350139at2"/>
<accession>A0A5S4GA56</accession>
<evidence type="ECO:0000313" key="2">
    <source>
        <dbReference type="EMBL" id="TMR29897.1"/>
    </source>
</evidence>
<feature type="compositionally biased region" description="Polar residues" evidence="1">
    <location>
        <begin position="153"/>
        <end position="165"/>
    </location>
</feature>
<name>A0A5S4GA56_9ACTN</name>
<dbReference type="RefSeq" id="WP_138693298.1">
    <property type="nucleotide sequence ID" value="NZ_JBHSAZ010000081.1"/>
</dbReference>
<comment type="caution">
    <text evidence="2">The sequence shown here is derived from an EMBL/GenBank/DDBJ whole genome shotgun (WGS) entry which is preliminary data.</text>
</comment>
<dbReference type="EMBL" id="VCKX01000110">
    <property type="protein sequence ID" value="TMR29897.1"/>
    <property type="molecule type" value="Genomic_DNA"/>
</dbReference>
<feature type="region of interest" description="Disordered" evidence="1">
    <location>
        <begin position="140"/>
        <end position="165"/>
    </location>
</feature>